<comment type="caution">
    <text evidence="1">The sequence shown here is derived from an EMBL/GenBank/DDBJ whole genome shotgun (WGS) entry which is preliminary data.</text>
</comment>
<protein>
    <submittedName>
        <fullName evidence="1">Uncharacterized protein</fullName>
    </submittedName>
</protein>
<reference evidence="1" key="2">
    <citation type="submission" date="2020-06" db="EMBL/GenBank/DDBJ databases">
        <authorList>
            <person name="Sheffer M."/>
        </authorList>
    </citation>
    <scope>NUCLEOTIDE SEQUENCE</scope>
</reference>
<reference evidence="1" key="1">
    <citation type="journal article" date="2020" name="bioRxiv">
        <title>Chromosome-level reference genome of the European wasp spider Argiope bruennichi: a resource for studies on range expansion and evolutionary adaptation.</title>
        <authorList>
            <person name="Sheffer M.M."/>
            <person name="Hoppe A."/>
            <person name="Krehenwinkel H."/>
            <person name="Uhl G."/>
            <person name="Kuss A.W."/>
            <person name="Jensen L."/>
            <person name="Jensen C."/>
            <person name="Gillespie R.G."/>
            <person name="Hoff K.J."/>
            <person name="Prost S."/>
        </authorList>
    </citation>
    <scope>NUCLEOTIDE SEQUENCE</scope>
</reference>
<dbReference type="Proteomes" id="UP000807504">
    <property type="component" value="Unassembled WGS sequence"/>
</dbReference>
<accession>A0A8T0FV71</accession>
<dbReference type="EMBL" id="JABXBU010000002">
    <property type="protein sequence ID" value="KAF8795007.1"/>
    <property type="molecule type" value="Genomic_DNA"/>
</dbReference>
<proteinExistence type="predicted"/>
<dbReference type="AlphaFoldDB" id="A0A8T0FV71"/>
<evidence type="ECO:0000313" key="2">
    <source>
        <dbReference type="Proteomes" id="UP000807504"/>
    </source>
</evidence>
<keyword evidence="2" id="KW-1185">Reference proteome</keyword>
<organism evidence="1 2">
    <name type="scientific">Argiope bruennichi</name>
    <name type="common">Wasp spider</name>
    <name type="synonym">Aranea bruennichi</name>
    <dbReference type="NCBI Taxonomy" id="94029"/>
    <lineage>
        <taxon>Eukaryota</taxon>
        <taxon>Metazoa</taxon>
        <taxon>Ecdysozoa</taxon>
        <taxon>Arthropoda</taxon>
        <taxon>Chelicerata</taxon>
        <taxon>Arachnida</taxon>
        <taxon>Araneae</taxon>
        <taxon>Araneomorphae</taxon>
        <taxon>Entelegynae</taxon>
        <taxon>Araneoidea</taxon>
        <taxon>Araneidae</taxon>
        <taxon>Argiope</taxon>
    </lineage>
</organism>
<sequence length="99" mass="11303">MDEKYSFPIAANVVLQDVYLDYILTGCFSLYELELLKPELILLFKSAGMSLHKWCFSHASSESPDLNFDQLSEETVKTLAFCGIVPQTRFVSKFLFLPI</sequence>
<evidence type="ECO:0000313" key="1">
    <source>
        <dbReference type="EMBL" id="KAF8795007.1"/>
    </source>
</evidence>
<gene>
    <name evidence="1" type="ORF">HNY73_002909</name>
</gene>
<name>A0A8T0FV71_ARGBR</name>